<dbReference type="Gene3D" id="3.40.50.2300">
    <property type="match status" value="1"/>
</dbReference>
<dbReference type="Pfam" id="PF12833">
    <property type="entry name" value="HTH_18"/>
    <property type="match status" value="1"/>
</dbReference>
<dbReference type="PROSITE" id="PS50110">
    <property type="entry name" value="RESPONSE_REGULATORY"/>
    <property type="match status" value="1"/>
</dbReference>
<evidence type="ECO:0000256" key="4">
    <source>
        <dbReference type="ARBA" id="ARBA00022553"/>
    </source>
</evidence>
<dbReference type="GO" id="GO:0005737">
    <property type="term" value="C:cytoplasm"/>
    <property type="evidence" value="ECO:0007669"/>
    <property type="project" value="UniProtKB-SubCell"/>
</dbReference>
<dbReference type="GO" id="GO:0043565">
    <property type="term" value="F:sequence-specific DNA binding"/>
    <property type="evidence" value="ECO:0007669"/>
    <property type="project" value="InterPro"/>
</dbReference>
<evidence type="ECO:0000259" key="12">
    <source>
        <dbReference type="PROSITE" id="PS50110"/>
    </source>
</evidence>
<dbReference type="PROSITE" id="PS00041">
    <property type="entry name" value="HTH_ARAC_FAMILY_1"/>
    <property type="match status" value="1"/>
</dbReference>
<keyword evidence="7" id="KW-0238">DNA-binding</keyword>
<evidence type="ECO:0000256" key="9">
    <source>
        <dbReference type="ARBA" id="ARBA00024867"/>
    </source>
</evidence>
<dbReference type="AlphaFoldDB" id="A0A8J8SAH7"/>
<dbReference type="SMART" id="SM00448">
    <property type="entry name" value="REC"/>
    <property type="match status" value="1"/>
</dbReference>
<dbReference type="GO" id="GO:0003700">
    <property type="term" value="F:DNA-binding transcription factor activity"/>
    <property type="evidence" value="ECO:0007669"/>
    <property type="project" value="InterPro"/>
</dbReference>
<dbReference type="InterPro" id="IPR011006">
    <property type="entry name" value="CheY-like_superfamily"/>
</dbReference>
<gene>
    <name evidence="13" type="ORF">HYG85_01945</name>
</gene>
<dbReference type="SMART" id="SM00342">
    <property type="entry name" value="HTH_ARAC"/>
    <property type="match status" value="1"/>
</dbReference>
<feature type="domain" description="HTH araC/xylS-type" evidence="11">
    <location>
        <begin position="418"/>
        <end position="516"/>
    </location>
</feature>
<evidence type="ECO:0000313" key="13">
    <source>
        <dbReference type="EMBL" id="QUH27743.1"/>
    </source>
</evidence>
<evidence type="ECO:0000256" key="7">
    <source>
        <dbReference type="ARBA" id="ARBA00023125"/>
    </source>
</evidence>
<feature type="modified residue" description="4-aspartylphosphate" evidence="10">
    <location>
        <position position="55"/>
    </location>
</feature>
<evidence type="ECO:0000313" key="14">
    <source>
        <dbReference type="Proteomes" id="UP000677305"/>
    </source>
</evidence>
<evidence type="ECO:0000256" key="3">
    <source>
        <dbReference type="ARBA" id="ARBA00022490"/>
    </source>
</evidence>
<evidence type="ECO:0000256" key="5">
    <source>
        <dbReference type="ARBA" id="ARBA00023012"/>
    </source>
</evidence>
<dbReference type="InterPro" id="IPR001789">
    <property type="entry name" value="Sig_transdc_resp-reg_receiver"/>
</dbReference>
<dbReference type="CDD" id="cd17536">
    <property type="entry name" value="REC_YesN-like"/>
    <property type="match status" value="1"/>
</dbReference>
<proteinExistence type="predicted"/>
<dbReference type="InterPro" id="IPR018060">
    <property type="entry name" value="HTH_AraC"/>
</dbReference>
<keyword evidence="5" id="KW-0902">Two-component regulatory system</keyword>
<sequence length="518" mass="60029">MYKIMLVDDERNIRNGIKHLIDWDGLDCEVVSDCRNGKEALDYIKDNEVDILVTDIKMPVIDGLELCKNIKENKYDVEVIILTAYSDFTFAQKAIKYNVVDFVIKNEFIEELPSAVEKATEIINEKRKESKKIQLSINDYNEYRLHILTRLALSQNVSIKDIEKYNIDKYNYCISACEINYYDGEKENNSSIKMIKNFLNITMKDYDSEVVPIKDNHIMIVILIDKNKEVTLNKIVQHFNEILLMVEEFMRLDIKLGISQIINETSEINNAYKKANEALSRITTKGNTLYIYDSEPMIDENAVNINIEQFTKEICDITLKGDKENAEIKIKDLGEELVKSDKSFEQCKMDILIICSSIIRNVVKYDISQDFNQIEKKLYKSINDAKTMFSLIDISKHIVDIAISICTDKKDIRNKLVTNVDNFIKINYKNNISLQDISNALFLNSSYLSRAYKKSTGITVTDAINMYRITKAKLLLKNSELKIYEIGLEVGFSDPAYFSHVFVKYNNQNPTEYRNSNM</sequence>
<evidence type="ECO:0000256" key="6">
    <source>
        <dbReference type="ARBA" id="ARBA00023015"/>
    </source>
</evidence>
<comment type="subcellular location">
    <subcellularLocation>
        <location evidence="1">Cytoplasm</location>
    </subcellularLocation>
</comment>
<feature type="domain" description="Response regulatory" evidence="12">
    <location>
        <begin position="3"/>
        <end position="120"/>
    </location>
</feature>
<keyword evidence="3" id="KW-0963">Cytoplasm</keyword>
<dbReference type="KEGG" id="vgu:HYG85_01945"/>
<reference evidence="13 14" key="1">
    <citation type="submission" date="2020-07" db="EMBL/GenBank/DDBJ databases">
        <title>Vallitalea guaymasensis genome.</title>
        <authorList>
            <person name="Postec A."/>
        </authorList>
    </citation>
    <scope>NUCLEOTIDE SEQUENCE [LARGE SCALE GENOMIC DNA]</scope>
    <source>
        <strain evidence="13 14">Ra1766G1</strain>
    </source>
</reference>
<dbReference type="PANTHER" id="PTHR42713">
    <property type="entry name" value="HISTIDINE KINASE-RELATED"/>
    <property type="match status" value="1"/>
</dbReference>
<dbReference type="Gene3D" id="1.10.10.60">
    <property type="entry name" value="Homeodomain-like"/>
    <property type="match status" value="2"/>
</dbReference>
<evidence type="ECO:0000256" key="10">
    <source>
        <dbReference type="PROSITE-ProRule" id="PRU00169"/>
    </source>
</evidence>
<dbReference type="PANTHER" id="PTHR42713:SF3">
    <property type="entry name" value="TRANSCRIPTIONAL REGULATORY PROTEIN HPTR"/>
    <property type="match status" value="1"/>
</dbReference>
<dbReference type="GO" id="GO:0000160">
    <property type="term" value="P:phosphorelay signal transduction system"/>
    <property type="evidence" value="ECO:0007669"/>
    <property type="project" value="UniProtKB-KW"/>
</dbReference>
<dbReference type="PROSITE" id="PS01124">
    <property type="entry name" value="HTH_ARAC_FAMILY_2"/>
    <property type="match status" value="1"/>
</dbReference>
<keyword evidence="6" id="KW-0805">Transcription regulation</keyword>
<dbReference type="InterPro" id="IPR009057">
    <property type="entry name" value="Homeodomain-like_sf"/>
</dbReference>
<protein>
    <recommendedName>
        <fullName evidence="2">Stage 0 sporulation protein A homolog</fullName>
    </recommendedName>
</protein>
<dbReference type="InterPro" id="IPR051552">
    <property type="entry name" value="HptR"/>
</dbReference>
<evidence type="ECO:0000256" key="1">
    <source>
        <dbReference type="ARBA" id="ARBA00004496"/>
    </source>
</evidence>
<dbReference type="RefSeq" id="WP_212692059.1">
    <property type="nucleotide sequence ID" value="NZ_CP058561.1"/>
</dbReference>
<evidence type="ECO:0000256" key="8">
    <source>
        <dbReference type="ARBA" id="ARBA00023163"/>
    </source>
</evidence>
<accession>A0A8J8SAH7</accession>
<comment type="function">
    <text evidence="9">May play the central regulatory role in sporulation. It may be an element of the effector pathway responsible for the activation of sporulation genes in response to nutritional stress. Spo0A may act in concert with spo0H (a sigma factor) to control the expression of some genes that are critical to the sporulation process.</text>
</comment>
<dbReference type="InterPro" id="IPR018062">
    <property type="entry name" value="HTH_AraC-typ_CS"/>
</dbReference>
<keyword evidence="8" id="KW-0804">Transcription</keyword>
<dbReference type="Pfam" id="PF00072">
    <property type="entry name" value="Response_reg"/>
    <property type="match status" value="1"/>
</dbReference>
<dbReference type="Proteomes" id="UP000677305">
    <property type="component" value="Chromosome"/>
</dbReference>
<dbReference type="EMBL" id="CP058561">
    <property type="protein sequence ID" value="QUH27743.1"/>
    <property type="molecule type" value="Genomic_DNA"/>
</dbReference>
<dbReference type="SUPFAM" id="SSF46689">
    <property type="entry name" value="Homeodomain-like"/>
    <property type="match status" value="1"/>
</dbReference>
<keyword evidence="14" id="KW-1185">Reference proteome</keyword>
<organism evidence="13 14">
    <name type="scientific">Vallitalea guaymasensis</name>
    <dbReference type="NCBI Taxonomy" id="1185412"/>
    <lineage>
        <taxon>Bacteria</taxon>
        <taxon>Bacillati</taxon>
        <taxon>Bacillota</taxon>
        <taxon>Clostridia</taxon>
        <taxon>Lachnospirales</taxon>
        <taxon>Vallitaleaceae</taxon>
        <taxon>Vallitalea</taxon>
    </lineage>
</organism>
<evidence type="ECO:0000259" key="11">
    <source>
        <dbReference type="PROSITE" id="PS01124"/>
    </source>
</evidence>
<keyword evidence="4 10" id="KW-0597">Phosphoprotein</keyword>
<dbReference type="SUPFAM" id="SSF52172">
    <property type="entry name" value="CheY-like"/>
    <property type="match status" value="1"/>
</dbReference>
<name>A0A8J8SAH7_9FIRM</name>
<evidence type="ECO:0000256" key="2">
    <source>
        <dbReference type="ARBA" id="ARBA00018672"/>
    </source>
</evidence>